<organism evidence="1 2">
    <name type="scientific">Sclerotinia borealis (strain F-4128)</name>
    <dbReference type="NCBI Taxonomy" id="1432307"/>
    <lineage>
        <taxon>Eukaryota</taxon>
        <taxon>Fungi</taxon>
        <taxon>Dikarya</taxon>
        <taxon>Ascomycota</taxon>
        <taxon>Pezizomycotina</taxon>
        <taxon>Leotiomycetes</taxon>
        <taxon>Helotiales</taxon>
        <taxon>Sclerotiniaceae</taxon>
        <taxon>Sclerotinia</taxon>
    </lineage>
</organism>
<keyword evidence="2" id="KW-1185">Reference proteome</keyword>
<comment type="caution">
    <text evidence="1">The sequence shown here is derived from an EMBL/GenBank/DDBJ whole genome shotgun (WGS) entry which is preliminary data.</text>
</comment>
<gene>
    <name evidence="1" type="ORF">SBOR_6741</name>
</gene>
<accession>W9CAQ0</accession>
<evidence type="ECO:0000313" key="1">
    <source>
        <dbReference type="EMBL" id="ESZ92878.1"/>
    </source>
</evidence>
<protein>
    <submittedName>
        <fullName evidence="1">Uncharacterized protein</fullName>
    </submittedName>
</protein>
<dbReference type="EMBL" id="AYSA01000353">
    <property type="protein sequence ID" value="ESZ92878.1"/>
    <property type="molecule type" value="Genomic_DNA"/>
</dbReference>
<proteinExistence type="predicted"/>
<evidence type="ECO:0000313" key="2">
    <source>
        <dbReference type="Proteomes" id="UP000019487"/>
    </source>
</evidence>
<dbReference type="HOGENOM" id="CLU_2321701_0_0_1"/>
<sequence>MSRFWGNIGGSGCGEARPATPKYAARQSYIKYDDYATPDNVIEVKSTKSFSFKMITKTVPLALGTSSIEVSPVTMSSPSLLQEQSPSKYPFEVSYPQHA</sequence>
<dbReference type="AlphaFoldDB" id="W9CAQ0"/>
<dbReference type="Proteomes" id="UP000019487">
    <property type="component" value="Unassembled WGS sequence"/>
</dbReference>
<name>W9CAQ0_SCLBF</name>
<reference evidence="1 2" key="1">
    <citation type="journal article" date="2014" name="Genome Announc.">
        <title>Draft genome sequence of Sclerotinia borealis, a psychrophilic plant pathogenic fungus.</title>
        <authorList>
            <person name="Mardanov A.V."/>
            <person name="Beletsky A.V."/>
            <person name="Kadnikov V.V."/>
            <person name="Ignatov A.N."/>
            <person name="Ravin N.V."/>
        </authorList>
    </citation>
    <scope>NUCLEOTIDE SEQUENCE [LARGE SCALE GENOMIC DNA]</scope>
    <source>
        <strain evidence="2">F-4157</strain>
    </source>
</reference>